<protein>
    <recommendedName>
        <fullName evidence="2">DUF488 domain-containing protein</fullName>
    </recommendedName>
</protein>
<proteinExistence type="predicted"/>
<sequence length="206" mass="23512">MPDPLYTIGHSNHPMVQFLSLLRGCGITAVADVRSQPYSRHYPQFSQGALKISLQEAGIAYVFLGKELGARSENPSCYRHGKVSYELLAKEPLFSEGLNRLRKGMENHRIAIMCSEKDPLNCHRAILVARRLYENGTSVEHILADGHLESHADLESRMLKILKMAEVELFRTREEILSEAYERHGEDIAYQDDAMRIKEHHEEDLP</sequence>
<accession>A0A653A0Q5</accession>
<evidence type="ECO:0000313" key="1">
    <source>
        <dbReference type="EMBL" id="VBB41611.1"/>
    </source>
</evidence>
<name>A0A653A0Q5_UNCDX</name>
<dbReference type="InterPro" id="IPR007438">
    <property type="entry name" value="DUF488"/>
</dbReference>
<gene>
    <name evidence="1" type="ORF">TRIP_B120046</name>
</gene>
<evidence type="ECO:0008006" key="2">
    <source>
        <dbReference type="Google" id="ProtNLM"/>
    </source>
</evidence>
<dbReference type="PANTHER" id="PTHR39337">
    <property type="entry name" value="BLR5642 PROTEIN"/>
    <property type="match status" value="1"/>
</dbReference>
<dbReference type="EMBL" id="UPXX01000004">
    <property type="protein sequence ID" value="VBB41611.1"/>
    <property type="molecule type" value="Genomic_DNA"/>
</dbReference>
<dbReference type="Pfam" id="PF04343">
    <property type="entry name" value="DUF488"/>
    <property type="match status" value="1"/>
</dbReference>
<reference evidence="1" key="1">
    <citation type="submission" date="2018-07" db="EMBL/GenBank/DDBJ databases">
        <authorList>
            <consortium name="Genoscope - CEA"/>
            <person name="William W."/>
        </authorList>
    </citation>
    <scope>NUCLEOTIDE SEQUENCE</scope>
    <source>
        <strain evidence="1">IK1</strain>
    </source>
</reference>
<organism evidence="1">
    <name type="scientific">Uncultured Desulfatiglans sp</name>
    <dbReference type="NCBI Taxonomy" id="1748965"/>
    <lineage>
        <taxon>Bacteria</taxon>
        <taxon>Pseudomonadati</taxon>
        <taxon>Thermodesulfobacteriota</taxon>
        <taxon>Desulfobacteria</taxon>
        <taxon>Desulfatiglandales</taxon>
        <taxon>Desulfatiglandaceae</taxon>
        <taxon>Desulfatiglans</taxon>
        <taxon>environmental samples</taxon>
    </lineage>
</organism>
<dbReference type="PANTHER" id="PTHR39337:SF1">
    <property type="entry name" value="BLR5642 PROTEIN"/>
    <property type="match status" value="1"/>
</dbReference>
<dbReference type="AlphaFoldDB" id="A0A653A0Q5"/>